<dbReference type="InterPro" id="IPR044201">
    <property type="entry name" value="DVR-like"/>
</dbReference>
<dbReference type="SUPFAM" id="SSF51735">
    <property type="entry name" value="NAD(P)-binding Rossmann-fold domains"/>
    <property type="match status" value="1"/>
</dbReference>
<dbReference type="Proteomes" id="UP000308271">
    <property type="component" value="Unassembled WGS sequence"/>
</dbReference>
<proteinExistence type="predicted"/>
<comment type="caution">
    <text evidence="10">The sequence shown here is derived from an EMBL/GenBank/DDBJ whole genome shotgun (WGS) entry which is preliminary data.</text>
</comment>
<reference evidence="10 11" key="1">
    <citation type="submission" date="2019-05" db="EMBL/GenBank/DDBJ databases">
        <title>Draft Whole-Genome sequence of the green sulfur bacterium Chlorobaculum thiosulfatiphilum DSM 249.</title>
        <authorList>
            <person name="Meyer T.E."/>
            <person name="Kyndt J.A."/>
        </authorList>
    </citation>
    <scope>NUCLEOTIDE SEQUENCE [LARGE SCALE GENOMIC DNA]</scope>
    <source>
        <strain evidence="10 11">DSM 249</strain>
    </source>
</reference>
<evidence type="ECO:0000256" key="7">
    <source>
        <dbReference type="ARBA" id="ARBA00024089"/>
    </source>
</evidence>
<evidence type="ECO:0000256" key="4">
    <source>
        <dbReference type="ARBA" id="ARBA00023002"/>
    </source>
</evidence>
<comment type="catalytic activity">
    <reaction evidence="8">
        <text>protochlorophyllide a + NADP(+) = 3,8-divinyl protochlorophyllide a + NADPH + H(+)</text>
        <dbReference type="Rhea" id="RHEA:48884"/>
        <dbReference type="ChEBI" id="CHEBI:15378"/>
        <dbReference type="ChEBI" id="CHEBI:57783"/>
        <dbReference type="ChEBI" id="CHEBI:58349"/>
        <dbReference type="ChEBI" id="CHEBI:58632"/>
        <dbReference type="ChEBI" id="CHEBI:83350"/>
        <dbReference type="EC" id="1.3.1.75"/>
    </reaction>
</comment>
<dbReference type="EMBL" id="VDCH01000001">
    <property type="protein sequence ID" value="TNJ40212.1"/>
    <property type="molecule type" value="Genomic_DNA"/>
</dbReference>
<dbReference type="PANTHER" id="PTHR47378:SF1">
    <property type="entry name" value="DIVINYL CHLOROPHYLLIDE A 8-VINYL-REDUCTASE, CHLOROPLASTIC"/>
    <property type="match status" value="1"/>
</dbReference>
<dbReference type="CDD" id="cd05243">
    <property type="entry name" value="SDR_a5"/>
    <property type="match status" value="1"/>
</dbReference>
<sequence>MKKVLVAGSTGYIGSHVVQEFKTRGYWVRALVRDPEKAKKPGPHLEPVVASFADEIVTADATKPESLVGVCDGIDVVFSSLGMTRPDFVHSSFDVDYKANLNIMREAMKAKVTKFVYISVFNAQKMMEIENIQAHEKFVDALRASGLEYAVVRPTGYFSDMAQFLSMAHNGFMFSLGDGETRSNPIHGADLAKVCVDAAEGDAREIDAGGPEIFTYKQVAMMAADVVQKQPFNISLPVWLADGIAAVTGVINRDIHDIALFATTVSKNDTVAPQYGDHRLRDFFEQMAAKGNG</sequence>
<evidence type="ECO:0000256" key="5">
    <source>
        <dbReference type="ARBA" id="ARBA00023171"/>
    </source>
</evidence>
<keyword evidence="2" id="KW-0521">NADP</keyword>
<gene>
    <name evidence="10" type="ORF">FGF66_00085</name>
</gene>
<dbReference type="GO" id="GO:0033728">
    <property type="term" value="F:3,8-divinyl protochlorophyllide a 8-vinyl-reductase (NADPH) activity"/>
    <property type="evidence" value="ECO:0007669"/>
    <property type="project" value="UniProtKB-EC"/>
</dbReference>
<keyword evidence="3" id="KW-0809">Transit peptide</keyword>
<keyword evidence="11" id="KW-1185">Reference proteome</keyword>
<dbReference type="Gene3D" id="3.40.50.720">
    <property type="entry name" value="NAD(P)-binding Rossmann-like Domain"/>
    <property type="match status" value="1"/>
</dbReference>
<dbReference type="UniPathway" id="UPA00668"/>
<evidence type="ECO:0000313" key="10">
    <source>
        <dbReference type="EMBL" id="TNJ40212.1"/>
    </source>
</evidence>
<comment type="pathway">
    <text evidence="1">Porphyrin-containing compound metabolism; chlorophyll biosynthesis.</text>
</comment>
<dbReference type="InterPro" id="IPR036291">
    <property type="entry name" value="NAD(P)-bd_dom_sf"/>
</dbReference>
<dbReference type="RefSeq" id="WP_139455683.1">
    <property type="nucleotide sequence ID" value="NZ_VDCH01000001.1"/>
</dbReference>
<evidence type="ECO:0000256" key="1">
    <source>
        <dbReference type="ARBA" id="ARBA00005173"/>
    </source>
</evidence>
<evidence type="ECO:0000259" key="9">
    <source>
        <dbReference type="Pfam" id="PF13460"/>
    </source>
</evidence>
<dbReference type="Pfam" id="PF13460">
    <property type="entry name" value="NAD_binding_10"/>
    <property type="match status" value="1"/>
</dbReference>
<dbReference type="EC" id="1.3.1.75" evidence="6"/>
<feature type="domain" description="NAD(P)-binding" evidence="9">
    <location>
        <begin position="8"/>
        <end position="200"/>
    </location>
</feature>
<evidence type="ECO:0000313" key="11">
    <source>
        <dbReference type="Proteomes" id="UP000308271"/>
    </source>
</evidence>
<dbReference type="PANTHER" id="PTHR47378">
    <property type="entry name" value="DIVINYL CHLOROPHYLLIDE A 8-VINYL-REDUCTASE, CHLOROPLASTIC"/>
    <property type="match status" value="1"/>
</dbReference>
<dbReference type="OrthoDB" id="9803892at2"/>
<dbReference type="InterPro" id="IPR016040">
    <property type="entry name" value="NAD(P)-bd_dom"/>
</dbReference>
<dbReference type="AlphaFoldDB" id="A0A5C4SAA7"/>
<evidence type="ECO:0000256" key="2">
    <source>
        <dbReference type="ARBA" id="ARBA00022857"/>
    </source>
</evidence>
<evidence type="ECO:0000256" key="3">
    <source>
        <dbReference type="ARBA" id="ARBA00022946"/>
    </source>
</evidence>
<dbReference type="GO" id="GO:0015995">
    <property type="term" value="P:chlorophyll biosynthetic process"/>
    <property type="evidence" value="ECO:0007669"/>
    <property type="project" value="UniProtKB-UniPathway"/>
</dbReference>
<name>A0A5C4SAA7_CHLTI</name>
<accession>A0A5C4SAA7</accession>
<evidence type="ECO:0000256" key="6">
    <source>
        <dbReference type="ARBA" id="ARBA00024059"/>
    </source>
</evidence>
<protein>
    <recommendedName>
        <fullName evidence="7">Divinyl chlorophyllide a 8-vinyl-reductase, chloroplastic</fullName>
        <ecNumber evidence="6">1.3.1.75</ecNumber>
    </recommendedName>
</protein>
<organism evidence="10 11">
    <name type="scientific">Chlorobaculum thiosulfatiphilum</name>
    <name type="common">Chlorobium limicola f.sp. thiosulfatophilum</name>
    <dbReference type="NCBI Taxonomy" id="115852"/>
    <lineage>
        <taxon>Bacteria</taxon>
        <taxon>Pseudomonadati</taxon>
        <taxon>Chlorobiota</taxon>
        <taxon>Chlorobiia</taxon>
        <taxon>Chlorobiales</taxon>
        <taxon>Chlorobiaceae</taxon>
        <taxon>Chlorobaculum</taxon>
    </lineage>
</organism>
<keyword evidence="5" id="KW-0149">Chlorophyll biosynthesis</keyword>
<keyword evidence="4" id="KW-0560">Oxidoreductase</keyword>
<evidence type="ECO:0000256" key="8">
    <source>
        <dbReference type="ARBA" id="ARBA00049498"/>
    </source>
</evidence>